<sequence length="246" mass="27322">MMSLIVSIFVFPGMLSFAESEDLKSNDSEVVRAILVEDGVEKEINPKEYDRILEGSEEKLQQIEGFKEKEIANNNGLISAPENNSVTPFAIINQSRYVQAGLISSVYRTDLKKRVSVPVYNGTTQKITRTISYSVSRGYTSNVSLSSSYAKSAVQATVGASWNKSYSSSDSISQPIPLKIYSWVEYTPNMKSSYGTTYEEVWNYYAGSNVKIIDKKYFLDLYIAKKGNAGLPDGIYAVKEASKAPK</sequence>
<proteinExistence type="predicted"/>
<dbReference type="Proteomes" id="UP000249134">
    <property type="component" value="Chromosome 1"/>
</dbReference>
<keyword evidence="2" id="KW-1185">Reference proteome</keyword>
<evidence type="ECO:0000313" key="2">
    <source>
        <dbReference type="Proteomes" id="UP000249134"/>
    </source>
</evidence>
<dbReference type="RefSeq" id="WP_066144869.1">
    <property type="nucleotide sequence ID" value="NZ_CBCSGM010000005.1"/>
</dbReference>
<protein>
    <submittedName>
        <fullName evidence="1">Uncharacterized protein</fullName>
    </submittedName>
</protein>
<reference evidence="1 2" key="1">
    <citation type="submission" date="2018-06" db="EMBL/GenBank/DDBJ databases">
        <authorList>
            <consortium name="Pathogen Informatics"/>
            <person name="Doyle S."/>
        </authorList>
    </citation>
    <scope>NUCLEOTIDE SEQUENCE [LARGE SCALE GENOMIC DNA]</scope>
    <source>
        <strain evidence="1 2">NCTC4824</strain>
    </source>
</reference>
<name>A0A2X4X0T7_LEDLE</name>
<evidence type="ECO:0000313" key="1">
    <source>
        <dbReference type="EMBL" id="SQI63570.1"/>
    </source>
</evidence>
<gene>
    <name evidence="1" type="ORF">NCTC4824_04185</name>
</gene>
<organism evidence="1 2">
    <name type="scientific">Lederbergia lenta</name>
    <name type="common">Bacillus lentus</name>
    <dbReference type="NCBI Taxonomy" id="1467"/>
    <lineage>
        <taxon>Bacteria</taxon>
        <taxon>Bacillati</taxon>
        <taxon>Bacillota</taxon>
        <taxon>Bacilli</taxon>
        <taxon>Bacillales</taxon>
        <taxon>Bacillaceae</taxon>
        <taxon>Lederbergia</taxon>
    </lineage>
</organism>
<accession>A0A2X4X0T7</accession>
<dbReference type="AlphaFoldDB" id="A0A2X4X0T7"/>
<dbReference type="EMBL" id="LS483476">
    <property type="protein sequence ID" value="SQI63570.1"/>
    <property type="molecule type" value="Genomic_DNA"/>
</dbReference>
<dbReference type="KEGG" id="blen:NCTC4824_04185"/>